<dbReference type="AlphaFoldDB" id="T1BI59"/>
<feature type="non-terminal residue" evidence="1">
    <location>
        <position position="1"/>
    </location>
</feature>
<reference evidence="1" key="2">
    <citation type="journal article" date="2014" name="ISME J.">
        <title>Microbial stratification in low pH oxic and suboxic macroscopic growths along an acid mine drainage.</title>
        <authorList>
            <person name="Mendez-Garcia C."/>
            <person name="Mesa V."/>
            <person name="Sprenger R.R."/>
            <person name="Richter M."/>
            <person name="Diez M.S."/>
            <person name="Solano J."/>
            <person name="Bargiela R."/>
            <person name="Golyshina O.V."/>
            <person name="Manteca A."/>
            <person name="Ramos J.L."/>
            <person name="Gallego J.R."/>
            <person name="Llorente I."/>
            <person name="Martins Dos Santos V.A."/>
            <person name="Jensen O.N."/>
            <person name="Pelaez A.I."/>
            <person name="Sanchez J."/>
            <person name="Ferrer M."/>
        </authorList>
    </citation>
    <scope>NUCLEOTIDE SEQUENCE</scope>
</reference>
<reference evidence="1" key="1">
    <citation type="submission" date="2013-08" db="EMBL/GenBank/DDBJ databases">
        <authorList>
            <person name="Mendez C."/>
            <person name="Richter M."/>
            <person name="Ferrer M."/>
            <person name="Sanchez J."/>
        </authorList>
    </citation>
    <scope>NUCLEOTIDE SEQUENCE</scope>
</reference>
<organism evidence="1">
    <name type="scientific">mine drainage metagenome</name>
    <dbReference type="NCBI Taxonomy" id="410659"/>
    <lineage>
        <taxon>unclassified sequences</taxon>
        <taxon>metagenomes</taxon>
        <taxon>ecological metagenomes</taxon>
    </lineage>
</organism>
<protein>
    <submittedName>
        <fullName evidence="1">Uncharacterized protein</fullName>
    </submittedName>
</protein>
<dbReference type="EMBL" id="AUZY01002257">
    <property type="protein sequence ID" value="EQD72621.1"/>
    <property type="molecule type" value="Genomic_DNA"/>
</dbReference>
<accession>T1BI59</accession>
<comment type="caution">
    <text evidence="1">The sequence shown here is derived from an EMBL/GenBank/DDBJ whole genome shotgun (WGS) entry which is preliminary data.</text>
</comment>
<evidence type="ECO:0000313" key="1">
    <source>
        <dbReference type="EMBL" id="EQD72621.1"/>
    </source>
</evidence>
<proteinExistence type="predicted"/>
<gene>
    <name evidence="1" type="ORF">B1B_03657</name>
</gene>
<sequence length="120" mass="13666">RMYATQRDQVIGANYRVRDLMALNAARPPARRAALWGWFTFAAIGARFRPIRPRKAARNNYLILRDAILESLLRGDYKSLAWDGPPPQLLLTPAEIGYLRRASSAWGRVESRDPPLYGVK</sequence>
<name>T1BI59_9ZZZZ</name>